<dbReference type="NCBIfam" id="TIGR01414">
    <property type="entry name" value="autotrans_barl"/>
    <property type="match status" value="1"/>
</dbReference>
<evidence type="ECO:0000256" key="1">
    <source>
        <dbReference type="ARBA" id="ARBA00023026"/>
    </source>
</evidence>
<dbReference type="SUPFAM" id="SSF103515">
    <property type="entry name" value="Autotransporter"/>
    <property type="match status" value="1"/>
</dbReference>
<accession>A0A2X4VCL7</accession>
<dbReference type="InterPro" id="IPR011050">
    <property type="entry name" value="Pectin_lyase_fold/virulence"/>
</dbReference>
<dbReference type="Pfam" id="PF13229">
    <property type="entry name" value="Beta_helix"/>
    <property type="match status" value="1"/>
</dbReference>
<dbReference type="PANTHER" id="PTHR35037:SF3">
    <property type="entry name" value="C-TERMINAL REGION OF AIDA-LIKE PROTEIN"/>
    <property type="match status" value="1"/>
</dbReference>
<evidence type="ECO:0000313" key="4">
    <source>
        <dbReference type="EMBL" id="SQI43030.1"/>
    </source>
</evidence>
<dbReference type="InterPro" id="IPR006315">
    <property type="entry name" value="OM_autotransptr_brl_dom"/>
</dbReference>
<dbReference type="OrthoDB" id="6053567at2"/>
<dbReference type="CDD" id="cd00253">
    <property type="entry name" value="PL_Passenger_AT"/>
    <property type="match status" value="1"/>
</dbReference>
<dbReference type="SMART" id="SM00869">
    <property type="entry name" value="Autotransporter"/>
    <property type="match status" value="1"/>
</dbReference>
<dbReference type="SMART" id="SM00710">
    <property type="entry name" value="PbH1"/>
    <property type="match status" value="6"/>
</dbReference>
<dbReference type="EMBL" id="LS483470">
    <property type="protein sequence ID" value="SQI43030.1"/>
    <property type="molecule type" value="Genomic_DNA"/>
</dbReference>
<feature type="region of interest" description="Disordered" evidence="2">
    <location>
        <begin position="676"/>
        <end position="712"/>
    </location>
</feature>
<dbReference type="InterPro" id="IPR036709">
    <property type="entry name" value="Autotransporte_beta_dom_sf"/>
</dbReference>
<sequence length="1018" mass="106216">MNHIYRLVWDHLTGWKVVSEFGRSKKKSSPSRRGRALASAIIGLSAISSAYAVDYPNGLTVNAGELIEVTESQIQTQSDNAHGVVMEGNGLTLTNSDILTTGKNASGMWLSAGQTEMTGGHITVSNESSDGVTATSGASVSLIGTTIQVGGQKSYGVRASSGASVTLDGVTITNNSNSGNVGVFVKDLGTIGSIKDSHLIIGGAAGEGLWAADGGKLTATGGTIEGSLSNQTGIRAEGAQSWVQASGVDISLQGKYSVGAAVAGGSTLILDGATITNSGDNGVGLLAVSKASDTTFAPGSLIEANNTHITMTGKNSYGIQVSDGSRVEISGSRIDIDGQNALGVTIQALPTADHQSVEGPRMVMKQSTLSTKNDNGYGFFLTSYNTPNIAHLELQDVAIETEGNGAHGIISYGSDNIVKAERVNIHVKGQESSAFMMMVDSGVSGEFSFKDSSLVSEQFAAFTVANATGGLISLTNSEVSSGSDELIYVMGNGSEAHLRADSSTLNGNVKLDAGSSIDMALTNGTQWNGAAERVDKLTMSDSLWNVKQDSYVGSLTANGATIALSAPAAGIFKTLSLGSLAGQNATFELNTVLNEGGSATESDRVHITGDADGNHSLVIHNAGGLGALTVGDGIQVVQIDGSATGGFTLGNTVSAGAYQYMLYQGGESDANDWYLRSYLTPTPPAPEPDPDPNPNPNPEPGVTPPAPKPKPQILYRPEVAGYVAAPYLNQQYGFDTIGSFQERKGDSTVTRKDSAWGRISGQRIDNESGRFNYKTDTWFVQLGSDIYDSISDSGTRAVGGLMMTLGRQNTDARDSVRRLSPLLSAKTGKVDSDGYGLGAYYSVSMANGAYIDVVGQGTYYRNDYSSDHNAKQNGYGAVTSIEAGHGFALGSGWSVQPQAQLMYQYLHLSDFNDGVSRVDGVSESSGRARGGLRIEKQMDSVKPYITMDVIHQLGDSPDVRVADTTVKSDFTDTWWRAGAGVSANLSDSVSVYGDLKYQKDTSSSADGYGGSFGIKVSF</sequence>
<protein>
    <submittedName>
        <fullName evidence="4">Adhesin/invasin TibA autotransporter</fullName>
    </submittedName>
</protein>
<dbReference type="InterPro" id="IPR043990">
    <property type="entry name" value="AC_1"/>
</dbReference>
<dbReference type="InterPro" id="IPR012332">
    <property type="entry name" value="Autotransporter_pectin_lyase_C"/>
</dbReference>
<feature type="domain" description="Autotransporter" evidence="3">
    <location>
        <begin position="748"/>
        <end position="1018"/>
    </location>
</feature>
<dbReference type="Gene3D" id="2.40.128.130">
    <property type="entry name" value="Autotransporter beta-domain"/>
    <property type="match status" value="1"/>
</dbReference>
<proteinExistence type="predicted"/>
<name>A0A2X4VCL7_9GAMM</name>
<keyword evidence="1" id="KW-0843">Virulence</keyword>
<dbReference type="Proteomes" id="UP000249005">
    <property type="component" value="Chromosome 1"/>
</dbReference>
<dbReference type="InterPro" id="IPR039448">
    <property type="entry name" value="Beta_helix"/>
</dbReference>
<dbReference type="SUPFAM" id="SSF51126">
    <property type="entry name" value="Pectin lyase-like"/>
    <property type="match status" value="1"/>
</dbReference>
<dbReference type="InterPro" id="IPR024973">
    <property type="entry name" value="ESPR"/>
</dbReference>
<dbReference type="PROSITE" id="PS51208">
    <property type="entry name" value="AUTOTRANSPORTER"/>
    <property type="match status" value="1"/>
</dbReference>
<dbReference type="Pfam" id="PF03797">
    <property type="entry name" value="Autotransporter"/>
    <property type="match status" value="1"/>
</dbReference>
<gene>
    <name evidence="4" type="primary">tibA_4</name>
    <name evidence="4" type="ORF">NCTC12151_02830</name>
</gene>
<dbReference type="InterPro" id="IPR005546">
    <property type="entry name" value="Autotransporte_beta"/>
</dbReference>
<dbReference type="InterPro" id="IPR051551">
    <property type="entry name" value="Autotransporter_adhesion"/>
</dbReference>
<dbReference type="InterPro" id="IPR006626">
    <property type="entry name" value="PbH1"/>
</dbReference>
<keyword evidence="5" id="KW-1185">Reference proteome</keyword>
<feature type="compositionally biased region" description="Pro residues" evidence="2">
    <location>
        <begin position="681"/>
        <end position="710"/>
    </location>
</feature>
<dbReference type="Gene3D" id="2.160.20.20">
    <property type="match status" value="1"/>
</dbReference>
<dbReference type="GO" id="GO:0019867">
    <property type="term" value="C:outer membrane"/>
    <property type="evidence" value="ECO:0007669"/>
    <property type="project" value="InterPro"/>
</dbReference>
<evidence type="ECO:0000259" key="3">
    <source>
        <dbReference type="PROSITE" id="PS51208"/>
    </source>
</evidence>
<dbReference type="KEGG" id="lri:NCTC12151_02830"/>
<evidence type="ECO:0000313" key="5">
    <source>
        <dbReference type="Proteomes" id="UP000249005"/>
    </source>
</evidence>
<reference evidence="4 5" key="1">
    <citation type="submission" date="2018-06" db="EMBL/GenBank/DDBJ databases">
        <authorList>
            <consortium name="Pathogen Informatics"/>
            <person name="Doyle S."/>
        </authorList>
    </citation>
    <scope>NUCLEOTIDE SEQUENCE [LARGE SCALE GENOMIC DNA]</scope>
    <source>
        <strain evidence="4 5">NCTC12151</strain>
    </source>
</reference>
<dbReference type="PANTHER" id="PTHR35037">
    <property type="entry name" value="C-TERMINAL REGION OF AIDA-LIKE PROTEIN"/>
    <property type="match status" value="1"/>
</dbReference>
<dbReference type="Pfam" id="PF13018">
    <property type="entry name" value="ESPR"/>
    <property type="match status" value="1"/>
</dbReference>
<organism evidence="4 5">
    <name type="scientific">Leminorella richardii</name>
    <dbReference type="NCBI Taxonomy" id="158841"/>
    <lineage>
        <taxon>Bacteria</taxon>
        <taxon>Pseudomonadati</taxon>
        <taxon>Pseudomonadota</taxon>
        <taxon>Gammaproteobacteria</taxon>
        <taxon>Enterobacterales</taxon>
        <taxon>Budviciaceae</taxon>
        <taxon>Leminorella</taxon>
    </lineage>
</organism>
<dbReference type="AlphaFoldDB" id="A0A2X4VCL7"/>
<dbReference type="Pfam" id="PF18883">
    <property type="entry name" value="AC_1"/>
    <property type="match status" value="1"/>
</dbReference>
<dbReference type="RefSeq" id="WP_111741211.1">
    <property type="nucleotide sequence ID" value="NZ_LR698987.1"/>
</dbReference>
<evidence type="ECO:0000256" key="2">
    <source>
        <dbReference type="SAM" id="MobiDB-lite"/>
    </source>
</evidence>